<reference evidence="2" key="1">
    <citation type="submission" date="2015-01" db="EMBL/GenBank/DDBJ databases">
        <title>Flavisolibacter sp./LCS9/ whole genome sequencing.</title>
        <authorList>
            <person name="Kim M.K."/>
            <person name="Srinivasan S."/>
            <person name="Lee J.-J."/>
        </authorList>
    </citation>
    <scope>NUCLEOTIDE SEQUENCE [LARGE SCALE GENOMIC DNA]</scope>
    <source>
        <strain evidence="2">LCS9</strain>
    </source>
</reference>
<dbReference type="PANTHER" id="PTHR31270">
    <property type="entry name" value="GLUTAMINYL-PEPTIDE CYCLOTRANSFERASE"/>
    <property type="match status" value="1"/>
</dbReference>
<proteinExistence type="predicted"/>
<dbReference type="KEGG" id="fla:SY85_16650"/>
<dbReference type="RefSeq" id="WP_066406015.1">
    <property type="nucleotide sequence ID" value="NZ_CP011390.1"/>
</dbReference>
<name>A0A172TXQ9_9BACT</name>
<evidence type="ECO:0008006" key="3">
    <source>
        <dbReference type="Google" id="ProtNLM"/>
    </source>
</evidence>
<dbReference type="AlphaFoldDB" id="A0A172TXQ9"/>
<dbReference type="EMBL" id="CP011390">
    <property type="protein sequence ID" value="ANE51879.1"/>
    <property type="molecule type" value="Genomic_DNA"/>
</dbReference>
<gene>
    <name evidence="1" type="ORF">SY85_16650</name>
</gene>
<dbReference type="Proteomes" id="UP000077177">
    <property type="component" value="Chromosome"/>
</dbReference>
<dbReference type="InterPro" id="IPR015943">
    <property type="entry name" value="WD40/YVTN_repeat-like_dom_sf"/>
</dbReference>
<dbReference type="Gene3D" id="2.130.10.10">
    <property type="entry name" value="YVTN repeat-like/Quinoprotein amine dehydrogenase"/>
    <property type="match status" value="1"/>
</dbReference>
<accession>A0A172TXQ9</accession>
<dbReference type="PANTHER" id="PTHR31270:SF1">
    <property type="entry name" value="GLUTAMINYL-PEPTIDE CYCLOTRANSFERASE"/>
    <property type="match status" value="1"/>
</dbReference>
<dbReference type="Pfam" id="PF05096">
    <property type="entry name" value="Glu_cyclase_2"/>
    <property type="match status" value="1"/>
</dbReference>
<dbReference type="SUPFAM" id="SSF50969">
    <property type="entry name" value="YVTN repeat-like/Quinoprotein amine dehydrogenase"/>
    <property type="match status" value="1"/>
</dbReference>
<evidence type="ECO:0000313" key="2">
    <source>
        <dbReference type="Proteomes" id="UP000077177"/>
    </source>
</evidence>
<dbReference type="GO" id="GO:0016603">
    <property type="term" value="F:glutaminyl-peptide cyclotransferase activity"/>
    <property type="evidence" value="ECO:0007669"/>
    <property type="project" value="InterPro"/>
</dbReference>
<dbReference type="InterPro" id="IPR007788">
    <property type="entry name" value="QCT"/>
</dbReference>
<keyword evidence="2" id="KW-1185">Reference proteome</keyword>
<evidence type="ECO:0000313" key="1">
    <source>
        <dbReference type="EMBL" id="ANE51879.1"/>
    </source>
</evidence>
<organism evidence="1 2">
    <name type="scientific">Flavisolibacter tropicus</name>
    <dbReference type="NCBI Taxonomy" id="1492898"/>
    <lineage>
        <taxon>Bacteria</taxon>
        <taxon>Pseudomonadati</taxon>
        <taxon>Bacteroidota</taxon>
        <taxon>Chitinophagia</taxon>
        <taxon>Chitinophagales</taxon>
        <taxon>Chitinophagaceae</taxon>
        <taxon>Flavisolibacter</taxon>
    </lineage>
</organism>
<protein>
    <recommendedName>
        <fullName evidence="3">Glutamine cyclotransferase</fullName>
    </recommendedName>
</protein>
<dbReference type="STRING" id="1492898.SY85_16650"/>
<reference evidence="1 2" key="2">
    <citation type="journal article" date="2016" name="Int. J. Syst. Evol. Microbiol.">
        <title>Flavisolibacter tropicus sp. nov., isolated from tropical soil.</title>
        <authorList>
            <person name="Lee J.J."/>
            <person name="Kang M.S."/>
            <person name="Kim G.S."/>
            <person name="Lee C.S."/>
            <person name="Lim S."/>
            <person name="Lee J."/>
            <person name="Roh S.H."/>
            <person name="Kang H."/>
            <person name="Ha J.M."/>
            <person name="Bae S."/>
            <person name="Jung H.Y."/>
            <person name="Kim M.K."/>
        </authorList>
    </citation>
    <scope>NUCLEOTIDE SEQUENCE [LARGE SCALE GENOMIC DNA]</scope>
    <source>
        <strain evidence="1 2">LCS9</strain>
    </source>
</reference>
<dbReference type="OrthoDB" id="9783700at2"/>
<sequence>MEETNAVPLINYTLHTIHPHDTSAYTEGLLVHNGVLYESTSADTSFPQTRSLFGTVDLTTGHISPKVELDRKKYFGEGITFLNNKVYQLTYLTKVGFIYDAKSFKPIGEFSFPSREGWGLTNNGRVLIMSDGTPILTYLDPSSFQVQKTLLVSDNNGPVKLLNDLEYINGFIYANIFTTNSIVKIDTATGAVVGRLDLTSLAQDAKLKYPGSLEMNGIAFNPANDSVYVTGKMWPHIYEISFSH</sequence>
<dbReference type="InterPro" id="IPR011044">
    <property type="entry name" value="Quino_amine_DH_bsu"/>
</dbReference>